<proteinExistence type="predicted"/>
<accession>A0A369WV18</accession>
<organism evidence="2 3">
    <name type="scientific">Motiliproteus coralliicola</name>
    <dbReference type="NCBI Taxonomy" id="2283196"/>
    <lineage>
        <taxon>Bacteria</taxon>
        <taxon>Pseudomonadati</taxon>
        <taxon>Pseudomonadota</taxon>
        <taxon>Gammaproteobacteria</taxon>
        <taxon>Oceanospirillales</taxon>
        <taxon>Oceanospirillaceae</taxon>
        <taxon>Motiliproteus</taxon>
    </lineage>
</organism>
<name>A0A369WV18_9GAMM</name>
<dbReference type="EMBL" id="QQOH01000001">
    <property type="protein sequence ID" value="RDE24394.1"/>
    <property type="molecule type" value="Genomic_DNA"/>
</dbReference>
<evidence type="ECO:0008006" key="4">
    <source>
        <dbReference type="Google" id="ProtNLM"/>
    </source>
</evidence>
<evidence type="ECO:0000313" key="3">
    <source>
        <dbReference type="Proteomes" id="UP000253769"/>
    </source>
</evidence>
<sequence length="202" mass="22727">MAVLLAVGLLWESHSQPLWAWWMSPDQRAQQLLELGDAAAAARLFSTAERQAYAYYRAGDYAQAARLWAQQPGPVGAFNRGAALAQLERYEQAAAQYRLALAARPDWSEAERNLALVSSLARRSREIEREDRGGSLSADDVQFNEDPDDSQIRARDQLEGGGDQGLSTEQRKALWLRRLDASPARFLRLKFARQLQRRQEAG</sequence>
<keyword evidence="3" id="KW-1185">Reference proteome</keyword>
<dbReference type="Gene3D" id="1.25.40.10">
    <property type="entry name" value="Tetratricopeptide repeat domain"/>
    <property type="match status" value="1"/>
</dbReference>
<comment type="caution">
    <text evidence="2">The sequence shown here is derived from an EMBL/GenBank/DDBJ whole genome shotgun (WGS) entry which is preliminary data.</text>
</comment>
<dbReference type="Proteomes" id="UP000253769">
    <property type="component" value="Unassembled WGS sequence"/>
</dbReference>
<evidence type="ECO:0000256" key="1">
    <source>
        <dbReference type="SAM" id="MobiDB-lite"/>
    </source>
</evidence>
<dbReference type="InterPro" id="IPR011990">
    <property type="entry name" value="TPR-like_helical_dom_sf"/>
</dbReference>
<dbReference type="AlphaFoldDB" id="A0A369WV18"/>
<gene>
    <name evidence="2" type="ORF">DV711_02055</name>
</gene>
<feature type="region of interest" description="Disordered" evidence="1">
    <location>
        <begin position="128"/>
        <end position="168"/>
    </location>
</feature>
<dbReference type="SUPFAM" id="SSF48452">
    <property type="entry name" value="TPR-like"/>
    <property type="match status" value="1"/>
</dbReference>
<protein>
    <recommendedName>
        <fullName evidence="4">Tetratricopeptide repeat protein</fullName>
    </recommendedName>
</protein>
<evidence type="ECO:0000313" key="2">
    <source>
        <dbReference type="EMBL" id="RDE24394.1"/>
    </source>
</evidence>
<reference evidence="2 3" key="1">
    <citation type="submission" date="2018-07" db="EMBL/GenBank/DDBJ databases">
        <title>Motiliproteus coralliicola sp. nov., a bacterium isolated from Coral.</title>
        <authorList>
            <person name="Wang G."/>
        </authorList>
    </citation>
    <scope>NUCLEOTIDE SEQUENCE [LARGE SCALE GENOMIC DNA]</scope>
    <source>
        <strain evidence="2 3">C34</strain>
    </source>
</reference>